<dbReference type="AlphaFoldDB" id="A0A4Z1BTD5"/>
<gene>
    <name evidence="2" type="ORF">E4L95_15075</name>
</gene>
<organism evidence="2 3">
    <name type="scientific">Paracoccus liaowanqingii</name>
    <dbReference type="NCBI Taxonomy" id="2560053"/>
    <lineage>
        <taxon>Bacteria</taxon>
        <taxon>Pseudomonadati</taxon>
        <taxon>Pseudomonadota</taxon>
        <taxon>Alphaproteobacteria</taxon>
        <taxon>Rhodobacterales</taxon>
        <taxon>Paracoccaceae</taxon>
        <taxon>Paracoccus</taxon>
    </lineage>
</organism>
<dbReference type="Proteomes" id="UP000297972">
    <property type="component" value="Unassembled WGS sequence"/>
</dbReference>
<accession>A0A4Z1BTD5</accession>
<feature type="region of interest" description="Disordered" evidence="1">
    <location>
        <begin position="40"/>
        <end position="59"/>
    </location>
</feature>
<reference evidence="2 3" key="1">
    <citation type="submission" date="2019-03" db="EMBL/GenBank/DDBJ databases">
        <authorList>
            <person name="Li J."/>
        </authorList>
    </citation>
    <scope>NUCLEOTIDE SEQUENCE [LARGE SCALE GENOMIC DNA]</scope>
    <source>
        <strain evidence="2 3">3058</strain>
    </source>
</reference>
<name>A0A4Z1BTD5_9RHOB</name>
<sequence>MIERRMNDAIRKLHAAAQSVWAIKGALLRHCARVTKGGDCRVSSGGSNDVMPGAEQLKQ</sequence>
<protein>
    <submittedName>
        <fullName evidence="2">Uncharacterized protein</fullName>
    </submittedName>
</protein>
<evidence type="ECO:0000256" key="1">
    <source>
        <dbReference type="SAM" id="MobiDB-lite"/>
    </source>
</evidence>
<dbReference type="EMBL" id="SRPG01000164">
    <property type="protein sequence ID" value="TGN55390.1"/>
    <property type="molecule type" value="Genomic_DNA"/>
</dbReference>
<proteinExistence type="predicted"/>
<evidence type="ECO:0000313" key="2">
    <source>
        <dbReference type="EMBL" id="TGN55390.1"/>
    </source>
</evidence>
<evidence type="ECO:0000313" key="3">
    <source>
        <dbReference type="Proteomes" id="UP000297972"/>
    </source>
</evidence>
<comment type="caution">
    <text evidence="2">The sequence shown here is derived from an EMBL/GenBank/DDBJ whole genome shotgun (WGS) entry which is preliminary data.</text>
</comment>
<keyword evidence="3" id="KW-1185">Reference proteome</keyword>